<keyword evidence="5" id="KW-0804">Transcription</keyword>
<dbReference type="GeneID" id="110975403"/>
<keyword evidence="6" id="KW-0539">Nucleus</keyword>
<feature type="compositionally biased region" description="Basic residues" evidence="10">
    <location>
        <begin position="401"/>
        <end position="410"/>
    </location>
</feature>
<dbReference type="GO" id="GO:0006352">
    <property type="term" value="P:DNA-templated transcription initiation"/>
    <property type="evidence" value="ECO:0007669"/>
    <property type="project" value="InterPro"/>
</dbReference>
<evidence type="ECO:0000256" key="3">
    <source>
        <dbReference type="ARBA" id="ARBA00022478"/>
    </source>
</evidence>
<feature type="compositionally biased region" description="Basic and acidic residues" evidence="10">
    <location>
        <begin position="272"/>
        <end position="288"/>
    </location>
</feature>
<evidence type="ECO:0000256" key="1">
    <source>
        <dbReference type="ARBA" id="ARBA00004604"/>
    </source>
</evidence>
<feature type="compositionally biased region" description="Polar residues" evidence="10">
    <location>
        <begin position="323"/>
        <end position="335"/>
    </location>
</feature>
<protein>
    <recommendedName>
        <fullName evidence="7">DNA-directed RNA polymerase I subunit RPA43</fullName>
    </recommendedName>
    <alternativeName>
        <fullName evidence="9">DNA-directed RNA polymerase I subunit F</fullName>
    </alternativeName>
    <alternativeName>
        <fullName evidence="8">Twist neighbor protein</fullName>
    </alternativeName>
</protein>
<feature type="compositionally biased region" description="Polar residues" evidence="10">
    <location>
        <begin position="206"/>
        <end position="215"/>
    </location>
</feature>
<evidence type="ECO:0000256" key="7">
    <source>
        <dbReference type="ARBA" id="ARBA00073455"/>
    </source>
</evidence>
<dbReference type="PANTHER" id="PTHR12709">
    <property type="entry name" value="DNA-DIRECTED RNA POLYMERASE II, III"/>
    <property type="match status" value="1"/>
</dbReference>
<dbReference type="CDD" id="cd04328">
    <property type="entry name" value="RNAP_I_Rpa43_N"/>
    <property type="match status" value="1"/>
</dbReference>
<dbReference type="OrthoDB" id="10250504at2759"/>
<evidence type="ECO:0000256" key="4">
    <source>
        <dbReference type="ARBA" id="ARBA00022553"/>
    </source>
</evidence>
<dbReference type="InterPro" id="IPR036898">
    <property type="entry name" value="RNA_pol_Rpb7-like_N_sf"/>
</dbReference>
<evidence type="ECO:0000256" key="5">
    <source>
        <dbReference type="ARBA" id="ARBA00023163"/>
    </source>
</evidence>
<proteinExistence type="inferred from homology"/>
<keyword evidence="4" id="KW-0597">Phosphoprotein</keyword>
<feature type="region of interest" description="Disordered" evidence="10">
    <location>
        <begin position="248"/>
        <end position="461"/>
    </location>
</feature>
<name>A0A8B7XUG0_ACAPL</name>
<keyword evidence="3" id="KW-0240">DNA-directed RNA polymerase</keyword>
<sequence length="640" mass="70890">MNALEVFRTFEKAAELAKEPHSGCTLASAQRHIALSPRYIGRLRTGVGEILDAELGRFSESLQGVLLAYGNLKLLQSSGVIVDDSPFIHFDVKFDAVVFNPKIGRLLKCVVNEQAADHVGCLAHDWFNVSLLASRRELSDQKLEPGYVILVQVERLRALNGMLAVEGRAPDDGSDLIVEAQSLQSQETDSESNVDSILQPPLSDALDSTGTSTITPEKEARSKKKKKKHSKVEKEDVDFLETSVSYTPDASGVSAVTPETEPRSRKKKHVKVKQESEVDALQRSKSDPLDYSETASMTPGEEARNEKKKKRKHVALKQETDPGPSTETADTQTSGVKKKKKHKVKQELQVDSLKSPLSLDNLRCEQQTGGETTNCKKPKRTEVTEEVCGLSTPAGEEVSPGKKREKKKHVKNEADSPDSELTTRDSGSHFLEVTTDKKTSSTKKKKGKEIGTDVASHQPPCIANGPVAGDLIKDEDVVSNLQPLVNEQVSLDEKFTKLKKRKHRDKENHTALDSCLQPLSSDISSVTEQAAFKKVKKHKKKIKQENDDYYACSQDTRFVKKEPGIESNDVNANAVTAEADTEVEVQRSHKKHKGRGRSLTIICLVKRKSAKRGFQTDIQLKLFAVPLIVMELVTRLWVHV</sequence>
<evidence type="ECO:0000256" key="2">
    <source>
        <dbReference type="ARBA" id="ARBA00005930"/>
    </source>
</evidence>
<evidence type="ECO:0000313" key="11">
    <source>
        <dbReference type="Proteomes" id="UP000694845"/>
    </source>
</evidence>
<keyword evidence="11" id="KW-1185">Reference proteome</keyword>
<evidence type="ECO:0000256" key="10">
    <source>
        <dbReference type="SAM" id="MobiDB-lite"/>
    </source>
</evidence>
<accession>A0A8B7XUG0</accession>
<evidence type="ECO:0000256" key="6">
    <source>
        <dbReference type="ARBA" id="ARBA00023242"/>
    </source>
</evidence>
<dbReference type="KEGG" id="aplc:110975403"/>
<dbReference type="Gene3D" id="3.30.1490.120">
    <property type="entry name" value="RNA polymerase Rpb7-like, N-terminal domain"/>
    <property type="match status" value="1"/>
</dbReference>
<dbReference type="FunFam" id="3.30.1490.120:FF:000003">
    <property type="entry name" value="DNA-directed RNA polymerase I subunit RPA43"/>
    <property type="match status" value="1"/>
</dbReference>
<feature type="compositionally biased region" description="Basic residues" evidence="10">
    <location>
        <begin position="221"/>
        <end position="231"/>
    </location>
</feature>
<feature type="compositionally biased region" description="Polar residues" evidence="10">
    <location>
        <begin position="182"/>
        <end position="196"/>
    </location>
</feature>
<comment type="subcellular location">
    <subcellularLocation>
        <location evidence="1">Nucleus</location>
        <location evidence="1">Nucleolus</location>
    </subcellularLocation>
</comment>
<dbReference type="GO" id="GO:0005736">
    <property type="term" value="C:RNA polymerase I complex"/>
    <property type="evidence" value="ECO:0007669"/>
    <property type="project" value="TreeGrafter"/>
</dbReference>
<feature type="region of interest" description="Disordered" evidence="10">
    <location>
        <begin position="182"/>
        <end position="236"/>
    </location>
</feature>
<dbReference type="OMA" id="CLVVETH"/>
<dbReference type="GO" id="GO:0006362">
    <property type="term" value="P:transcription elongation by RNA polymerase I"/>
    <property type="evidence" value="ECO:0007669"/>
    <property type="project" value="TreeGrafter"/>
</dbReference>
<dbReference type="PANTHER" id="PTHR12709:SF5">
    <property type="entry name" value="DNA-DIRECTED RNA POLYMERASE I SUBUNIT RPA43"/>
    <property type="match status" value="1"/>
</dbReference>
<feature type="compositionally biased region" description="Polar residues" evidence="10">
    <location>
        <begin position="364"/>
        <end position="375"/>
    </location>
</feature>
<evidence type="ECO:0000256" key="8">
    <source>
        <dbReference type="ARBA" id="ARBA00080323"/>
    </source>
</evidence>
<feature type="compositionally biased region" description="Basic residues" evidence="10">
    <location>
        <begin position="306"/>
        <end position="315"/>
    </location>
</feature>
<organism evidence="11 12">
    <name type="scientific">Acanthaster planci</name>
    <name type="common">Crown-of-thorns starfish</name>
    <dbReference type="NCBI Taxonomy" id="133434"/>
    <lineage>
        <taxon>Eukaryota</taxon>
        <taxon>Metazoa</taxon>
        <taxon>Echinodermata</taxon>
        <taxon>Eleutherozoa</taxon>
        <taxon>Asterozoa</taxon>
        <taxon>Asteroidea</taxon>
        <taxon>Valvatacea</taxon>
        <taxon>Valvatida</taxon>
        <taxon>Acanthasteridae</taxon>
        <taxon>Acanthaster</taxon>
    </lineage>
</organism>
<evidence type="ECO:0000256" key="9">
    <source>
        <dbReference type="ARBA" id="ARBA00083123"/>
    </source>
</evidence>
<dbReference type="RefSeq" id="XP_022083551.1">
    <property type="nucleotide sequence ID" value="XM_022227859.1"/>
</dbReference>
<evidence type="ECO:0000313" key="12">
    <source>
        <dbReference type="RefSeq" id="XP_022083551.1"/>
    </source>
</evidence>
<reference evidence="12" key="1">
    <citation type="submission" date="2025-08" db="UniProtKB">
        <authorList>
            <consortium name="RefSeq"/>
        </authorList>
    </citation>
    <scope>IDENTIFICATION</scope>
</reference>
<dbReference type="InterPro" id="IPR045113">
    <property type="entry name" value="Rpb7-like"/>
</dbReference>
<comment type="similarity">
    <text evidence="2">Belongs to the eukaryotic RPA43 RNA polymerase subunit family.</text>
</comment>
<dbReference type="Proteomes" id="UP000694845">
    <property type="component" value="Unplaced"/>
</dbReference>
<dbReference type="InterPro" id="IPR041901">
    <property type="entry name" value="RNAP_I_Rpa43_N"/>
</dbReference>
<gene>
    <name evidence="12" type="primary">LOC110975403</name>
</gene>
<dbReference type="AlphaFoldDB" id="A0A8B7XUG0"/>